<reference evidence="1 2" key="1">
    <citation type="submission" date="2019-08" db="EMBL/GenBank/DDBJ databases">
        <title>In-depth cultivation of the pig gut microbiome towards novel bacterial diversity and tailored functional studies.</title>
        <authorList>
            <person name="Wylensek D."/>
            <person name="Hitch T.C.A."/>
            <person name="Clavel T."/>
        </authorList>
    </citation>
    <scope>NUCLEOTIDE SEQUENCE [LARGE SCALE GENOMIC DNA]</scope>
    <source>
        <strain evidence="1 2">BBE-744-WT-12</strain>
    </source>
</reference>
<evidence type="ECO:0000313" key="1">
    <source>
        <dbReference type="EMBL" id="MST99696.1"/>
    </source>
</evidence>
<dbReference type="AlphaFoldDB" id="A0A844G8K2"/>
<proteinExistence type="predicted"/>
<keyword evidence="2" id="KW-1185">Reference proteome</keyword>
<dbReference type="Pfam" id="PF09956">
    <property type="entry name" value="Phage_cement_2"/>
    <property type="match status" value="1"/>
</dbReference>
<name>A0A844G8K2_9BACT</name>
<gene>
    <name evidence="1" type="ORF">FYJ85_21945</name>
</gene>
<accession>A0A844G8K2</accession>
<dbReference type="Proteomes" id="UP000435649">
    <property type="component" value="Unassembled WGS sequence"/>
</dbReference>
<sequence>MLARYVQKGDAIDYRPAEAVAAGDVVIIADLIGIARLDIEANTLGSLAVVGVFDVVKADGAIPSGSTVYWDAGAKKATTVSGSNHYLGKAIAAAEAADDTVRVLLNAPYSLATTFVAGDPITDLTDNSGGTPSDTIPVLACESGCDCKHAIASLTKKTNTILAALRAVGIIASE</sequence>
<evidence type="ECO:0000313" key="2">
    <source>
        <dbReference type="Proteomes" id="UP000435649"/>
    </source>
</evidence>
<dbReference type="EMBL" id="VUNS01000047">
    <property type="protein sequence ID" value="MST99696.1"/>
    <property type="molecule type" value="Genomic_DNA"/>
</dbReference>
<comment type="caution">
    <text evidence="1">The sequence shown here is derived from an EMBL/GenBank/DDBJ whole genome shotgun (WGS) entry which is preliminary data.</text>
</comment>
<organism evidence="1 2">
    <name type="scientific">Victivallis lenta</name>
    <dbReference type="NCBI Taxonomy" id="2606640"/>
    <lineage>
        <taxon>Bacteria</taxon>
        <taxon>Pseudomonadati</taxon>
        <taxon>Lentisphaerota</taxon>
        <taxon>Lentisphaeria</taxon>
        <taxon>Victivallales</taxon>
        <taxon>Victivallaceae</taxon>
        <taxon>Victivallis</taxon>
    </lineage>
</organism>
<dbReference type="InterPro" id="IPR011231">
    <property type="entry name" value="Phage_VT1-Sakai_H0018"/>
</dbReference>
<protein>
    <submittedName>
        <fullName evidence="1">DUF2190 family protein</fullName>
    </submittedName>
</protein>
<dbReference type="RefSeq" id="WP_154420861.1">
    <property type="nucleotide sequence ID" value="NZ_VUNS01000047.1"/>
</dbReference>